<name>A0A8D8T520_9HEMI</name>
<dbReference type="EMBL" id="HBUF01249938">
    <property type="protein sequence ID" value="CAG6679739.1"/>
    <property type="molecule type" value="Transcribed_RNA"/>
</dbReference>
<sequence>MLHPHAASQCHPLATIRTYSNTSYPSPTGQNGSDASKLWSYGVPRGVGSTHACAPSSSCSSPSSWWSNSWSPASHQSPNYLIQRTGPPPGPWIRTPWYCLWYRRDCIGSSPAQDRIM</sequence>
<dbReference type="EMBL" id="HBUF01249940">
    <property type="protein sequence ID" value="CAG6679743.1"/>
    <property type="molecule type" value="Transcribed_RNA"/>
</dbReference>
<dbReference type="EMBL" id="HBUF01350935">
    <property type="protein sequence ID" value="CAG6713746.1"/>
    <property type="molecule type" value="Transcribed_RNA"/>
</dbReference>
<dbReference type="AlphaFoldDB" id="A0A8D8T520"/>
<dbReference type="EMBL" id="HBUF01350937">
    <property type="protein sequence ID" value="CAG6713750.1"/>
    <property type="molecule type" value="Transcribed_RNA"/>
</dbReference>
<dbReference type="EMBL" id="HBUF01536708">
    <property type="protein sequence ID" value="CAG6753548.1"/>
    <property type="molecule type" value="Transcribed_RNA"/>
</dbReference>
<dbReference type="EMBL" id="HBUF01249939">
    <property type="protein sequence ID" value="CAG6679741.1"/>
    <property type="molecule type" value="Transcribed_RNA"/>
</dbReference>
<organism evidence="1">
    <name type="scientific">Cacopsylla melanoneura</name>
    <dbReference type="NCBI Taxonomy" id="428564"/>
    <lineage>
        <taxon>Eukaryota</taxon>
        <taxon>Metazoa</taxon>
        <taxon>Ecdysozoa</taxon>
        <taxon>Arthropoda</taxon>
        <taxon>Hexapoda</taxon>
        <taxon>Insecta</taxon>
        <taxon>Pterygota</taxon>
        <taxon>Neoptera</taxon>
        <taxon>Paraneoptera</taxon>
        <taxon>Hemiptera</taxon>
        <taxon>Sternorrhyncha</taxon>
        <taxon>Psylloidea</taxon>
        <taxon>Psyllidae</taxon>
        <taxon>Psyllinae</taxon>
        <taxon>Cacopsylla</taxon>
    </lineage>
</organism>
<accession>A0A8D8T520</accession>
<reference evidence="1" key="1">
    <citation type="submission" date="2021-05" db="EMBL/GenBank/DDBJ databases">
        <authorList>
            <person name="Alioto T."/>
            <person name="Alioto T."/>
            <person name="Gomez Garrido J."/>
        </authorList>
    </citation>
    <scope>NUCLEOTIDE SEQUENCE</scope>
</reference>
<proteinExistence type="predicted"/>
<dbReference type="EMBL" id="HBUF01350936">
    <property type="protein sequence ID" value="CAG6713748.1"/>
    <property type="molecule type" value="Transcribed_RNA"/>
</dbReference>
<protein>
    <submittedName>
        <fullName evidence="1">Uncharacterized protein</fullName>
    </submittedName>
</protein>
<evidence type="ECO:0000313" key="1">
    <source>
        <dbReference type="EMBL" id="CAG6679739.1"/>
    </source>
</evidence>
<dbReference type="EMBL" id="HBUF01350934">
    <property type="protein sequence ID" value="CAG6713744.1"/>
    <property type="molecule type" value="Transcribed_RNA"/>
</dbReference>
<dbReference type="EMBL" id="HBUF01249941">
    <property type="protein sequence ID" value="CAG6679746.1"/>
    <property type="molecule type" value="Transcribed_RNA"/>
</dbReference>